<organism evidence="2 3">
    <name type="scientific">Thlaspi arvense</name>
    <name type="common">Field penny-cress</name>
    <dbReference type="NCBI Taxonomy" id="13288"/>
    <lineage>
        <taxon>Eukaryota</taxon>
        <taxon>Viridiplantae</taxon>
        <taxon>Streptophyta</taxon>
        <taxon>Embryophyta</taxon>
        <taxon>Tracheophyta</taxon>
        <taxon>Spermatophyta</taxon>
        <taxon>Magnoliopsida</taxon>
        <taxon>eudicotyledons</taxon>
        <taxon>Gunneridae</taxon>
        <taxon>Pentapetalae</taxon>
        <taxon>rosids</taxon>
        <taxon>malvids</taxon>
        <taxon>Brassicales</taxon>
        <taxon>Brassicaceae</taxon>
        <taxon>Thlaspideae</taxon>
        <taxon>Thlaspi</taxon>
    </lineage>
</organism>
<name>A0AAU9T6D3_THLAR</name>
<evidence type="ECO:0000313" key="3">
    <source>
        <dbReference type="Proteomes" id="UP000836841"/>
    </source>
</evidence>
<dbReference type="EMBL" id="OU466863">
    <property type="protein sequence ID" value="CAH2079864.1"/>
    <property type="molecule type" value="Genomic_DNA"/>
</dbReference>
<dbReference type="Proteomes" id="UP000836841">
    <property type="component" value="Chromosome 7"/>
</dbReference>
<evidence type="ECO:0000313" key="2">
    <source>
        <dbReference type="EMBL" id="CAH2079864.1"/>
    </source>
</evidence>
<keyword evidence="3" id="KW-1185">Reference proteome</keyword>
<sequence length="60" mass="6847">MNEGASSSPDAMMIMMIMTNMWKENRLLYCTYLRDTIGLLAGSTIMLLTVIWVTFVIQLL</sequence>
<proteinExistence type="predicted"/>
<keyword evidence="1" id="KW-0812">Transmembrane</keyword>
<keyword evidence="1" id="KW-0472">Membrane</keyword>
<keyword evidence="1" id="KW-1133">Transmembrane helix</keyword>
<accession>A0AAU9T6D3</accession>
<dbReference type="AlphaFoldDB" id="A0AAU9T6D3"/>
<evidence type="ECO:0000256" key="1">
    <source>
        <dbReference type="SAM" id="Phobius"/>
    </source>
</evidence>
<feature type="transmembrane region" description="Helical" evidence="1">
    <location>
        <begin position="37"/>
        <end position="57"/>
    </location>
</feature>
<gene>
    <name evidence="2" type="ORF">TAV2_LOCUS24708</name>
</gene>
<protein>
    <submittedName>
        <fullName evidence="2">Uncharacterized protein</fullName>
    </submittedName>
</protein>
<reference evidence="2 3" key="1">
    <citation type="submission" date="2022-03" db="EMBL/GenBank/DDBJ databases">
        <authorList>
            <person name="Nunn A."/>
            <person name="Chopra R."/>
            <person name="Nunn A."/>
            <person name="Contreras Garrido A."/>
        </authorList>
    </citation>
    <scope>NUCLEOTIDE SEQUENCE [LARGE SCALE GENOMIC DNA]</scope>
</reference>